<dbReference type="EMBL" id="BAAATR010000007">
    <property type="protein sequence ID" value="GAA2240204.1"/>
    <property type="molecule type" value="Genomic_DNA"/>
</dbReference>
<organism evidence="2 3">
    <name type="scientific">Kitasatospora cystarginea</name>
    <dbReference type="NCBI Taxonomy" id="58350"/>
    <lineage>
        <taxon>Bacteria</taxon>
        <taxon>Bacillati</taxon>
        <taxon>Actinomycetota</taxon>
        <taxon>Actinomycetes</taxon>
        <taxon>Kitasatosporales</taxon>
        <taxon>Streptomycetaceae</taxon>
        <taxon>Kitasatospora</taxon>
    </lineage>
</organism>
<evidence type="ECO:0000313" key="3">
    <source>
        <dbReference type="Proteomes" id="UP001500305"/>
    </source>
</evidence>
<keyword evidence="3" id="KW-1185">Reference proteome</keyword>
<feature type="region of interest" description="Disordered" evidence="1">
    <location>
        <begin position="1"/>
        <end position="69"/>
    </location>
</feature>
<reference evidence="2 3" key="1">
    <citation type="journal article" date="2019" name="Int. J. Syst. Evol. Microbiol.">
        <title>The Global Catalogue of Microorganisms (GCM) 10K type strain sequencing project: providing services to taxonomists for standard genome sequencing and annotation.</title>
        <authorList>
            <consortium name="The Broad Institute Genomics Platform"/>
            <consortium name="The Broad Institute Genome Sequencing Center for Infectious Disease"/>
            <person name="Wu L."/>
            <person name="Ma J."/>
        </authorList>
    </citation>
    <scope>NUCLEOTIDE SEQUENCE [LARGE SCALE GENOMIC DNA]</scope>
    <source>
        <strain evidence="2 3">JCM 7356</strain>
    </source>
</reference>
<protein>
    <submittedName>
        <fullName evidence="2">Uncharacterized protein</fullName>
    </submittedName>
</protein>
<comment type="caution">
    <text evidence="2">The sequence shown here is derived from an EMBL/GenBank/DDBJ whole genome shotgun (WGS) entry which is preliminary data.</text>
</comment>
<evidence type="ECO:0000256" key="1">
    <source>
        <dbReference type="SAM" id="MobiDB-lite"/>
    </source>
</evidence>
<proteinExistence type="predicted"/>
<accession>A0ABN3DS05</accession>
<sequence>MGRGGHDGAGARPSRVAQSQSWSRKAPKSGTPQRKSATRRGAAPDGRAEAGGIADPAATRVAEPGWVTK</sequence>
<evidence type="ECO:0000313" key="2">
    <source>
        <dbReference type="EMBL" id="GAA2240204.1"/>
    </source>
</evidence>
<dbReference type="Proteomes" id="UP001500305">
    <property type="component" value="Unassembled WGS sequence"/>
</dbReference>
<gene>
    <name evidence="2" type="ORF">GCM10010430_22050</name>
</gene>
<name>A0ABN3DS05_9ACTN</name>